<comment type="caution">
    <text evidence="1">The sequence shown here is derived from an EMBL/GenBank/DDBJ whole genome shotgun (WGS) entry which is preliminary data.</text>
</comment>
<protein>
    <submittedName>
        <fullName evidence="1">Uncharacterized protein</fullName>
    </submittedName>
</protein>
<evidence type="ECO:0000313" key="2">
    <source>
        <dbReference type="Proteomes" id="UP001060085"/>
    </source>
</evidence>
<gene>
    <name evidence="1" type="ORF">M9H77_26010</name>
</gene>
<dbReference type="Proteomes" id="UP001060085">
    <property type="component" value="Linkage Group LG06"/>
</dbReference>
<accession>A0ACC0A9T7</accession>
<proteinExistence type="predicted"/>
<evidence type="ECO:0000313" key="1">
    <source>
        <dbReference type="EMBL" id="KAI5657217.1"/>
    </source>
</evidence>
<name>A0ACC0A9T7_CATRO</name>
<organism evidence="1 2">
    <name type="scientific">Catharanthus roseus</name>
    <name type="common">Madagascar periwinkle</name>
    <name type="synonym">Vinca rosea</name>
    <dbReference type="NCBI Taxonomy" id="4058"/>
    <lineage>
        <taxon>Eukaryota</taxon>
        <taxon>Viridiplantae</taxon>
        <taxon>Streptophyta</taxon>
        <taxon>Embryophyta</taxon>
        <taxon>Tracheophyta</taxon>
        <taxon>Spermatophyta</taxon>
        <taxon>Magnoliopsida</taxon>
        <taxon>eudicotyledons</taxon>
        <taxon>Gunneridae</taxon>
        <taxon>Pentapetalae</taxon>
        <taxon>asterids</taxon>
        <taxon>lamiids</taxon>
        <taxon>Gentianales</taxon>
        <taxon>Apocynaceae</taxon>
        <taxon>Rauvolfioideae</taxon>
        <taxon>Vinceae</taxon>
        <taxon>Catharanthinae</taxon>
        <taxon>Catharanthus</taxon>
    </lineage>
</organism>
<reference evidence="2" key="1">
    <citation type="journal article" date="2023" name="Nat. Plants">
        <title>Single-cell RNA sequencing provides a high-resolution roadmap for understanding the multicellular compartmentation of specialized metabolism.</title>
        <authorList>
            <person name="Sun S."/>
            <person name="Shen X."/>
            <person name="Li Y."/>
            <person name="Li Y."/>
            <person name="Wang S."/>
            <person name="Li R."/>
            <person name="Zhang H."/>
            <person name="Shen G."/>
            <person name="Guo B."/>
            <person name="Wei J."/>
            <person name="Xu J."/>
            <person name="St-Pierre B."/>
            <person name="Chen S."/>
            <person name="Sun C."/>
        </authorList>
    </citation>
    <scope>NUCLEOTIDE SEQUENCE [LARGE SCALE GENOMIC DNA]</scope>
</reference>
<sequence>MLESRSRRKTVIVGRKVGSRRRVDVKSGSIIDVEVAQQALSPPPCFHKVEEEEMQTVIAGCIQRRAFIFKQGKADAEHSAQCQKVHIYLVTLSSIDGKTFKVDEAVAKQFVTIEHFNKDRLTSSDSVVITNVSGDILAKIIEYCKFVVTKLHSGKNDVKLKAFVSGLVNDDEETLFGLLVAADYLDIKGLLSLACKKVLDLIKRKDLVNIYKIFNITPEFSLENEERMRIADSWAFNKLDMQEHQGAVTRAKAKQLKSHKDQIEQEKFQGLNFDVQDFMGLTF</sequence>
<keyword evidence="2" id="KW-1185">Reference proteome</keyword>
<dbReference type="EMBL" id="CM044706">
    <property type="protein sequence ID" value="KAI5657217.1"/>
    <property type="molecule type" value="Genomic_DNA"/>
</dbReference>